<dbReference type="EMBL" id="CAMKVN010000958">
    <property type="protein sequence ID" value="CAI2172576.1"/>
    <property type="molecule type" value="Genomic_DNA"/>
</dbReference>
<evidence type="ECO:0000313" key="2">
    <source>
        <dbReference type="Proteomes" id="UP001153678"/>
    </source>
</evidence>
<gene>
    <name evidence="1" type="ORF">FWILDA_LOCUS5649</name>
</gene>
<accession>A0A9W4SKM4</accession>
<organism evidence="1 2">
    <name type="scientific">Funneliformis geosporum</name>
    <dbReference type="NCBI Taxonomy" id="1117311"/>
    <lineage>
        <taxon>Eukaryota</taxon>
        <taxon>Fungi</taxon>
        <taxon>Fungi incertae sedis</taxon>
        <taxon>Mucoromycota</taxon>
        <taxon>Glomeromycotina</taxon>
        <taxon>Glomeromycetes</taxon>
        <taxon>Glomerales</taxon>
        <taxon>Glomeraceae</taxon>
        <taxon>Funneliformis</taxon>
    </lineage>
</organism>
<reference evidence="1" key="1">
    <citation type="submission" date="2022-08" db="EMBL/GenBank/DDBJ databases">
        <authorList>
            <person name="Kallberg Y."/>
            <person name="Tangrot J."/>
            <person name="Rosling A."/>
        </authorList>
    </citation>
    <scope>NUCLEOTIDE SEQUENCE</scope>
    <source>
        <strain evidence="1">Wild A</strain>
    </source>
</reference>
<dbReference type="Proteomes" id="UP001153678">
    <property type="component" value="Unassembled WGS sequence"/>
</dbReference>
<comment type="caution">
    <text evidence="1">The sequence shown here is derived from an EMBL/GenBank/DDBJ whole genome shotgun (WGS) entry which is preliminary data.</text>
</comment>
<dbReference type="AlphaFoldDB" id="A0A9W4SKM4"/>
<evidence type="ECO:0000313" key="1">
    <source>
        <dbReference type="EMBL" id="CAI2172576.1"/>
    </source>
</evidence>
<proteinExistence type="predicted"/>
<keyword evidence="2" id="KW-1185">Reference proteome</keyword>
<name>A0A9W4SKM4_9GLOM</name>
<sequence length="93" mass="11118">MTTYFIKIGNCMERKNEVHVDVEQEDTITQKGYFLRTRCDAPDKFQMTIARSILLKKPYNKLGDKWNMQPIHYSKVELPDRINDHLHQVCFEN</sequence>
<protein>
    <submittedName>
        <fullName evidence="1">17020_t:CDS:1</fullName>
    </submittedName>
</protein>